<evidence type="ECO:0000256" key="1">
    <source>
        <dbReference type="ARBA" id="ARBA00022723"/>
    </source>
</evidence>
<name>A0A3G5A348_9VIRU</name>
<dbReference type="GO" id="GO:0046872">
    <property type="term" value="F:metal ion binding"/>
    <property type="evidence" value="ECO:0007669"/>
    <property type="project" value="UniProtKB-KW"/>
</dbReference>
<dbReference type="PANTHER" id="PTHR35848">
    <property type="entry name" value="OXALATE-BINDING PROTEIN"/>
    <property type="match status" value="1"/>
</dbReference>
<evidence type="ECO:0000259" key="2">
    <source>
        <dbReference type="SMART" id="SM00835"/>
    </source>
</evidence>
<accession>A0A3G5A348</accession>
<evidence type="ECO:0000313" key="3">
    <source>
        <dbReference type="EMBL" id="AYV81646.1"/>
    </source>
</evidence>
<sequence length="361" mass="40958">MDRQKTYKFNYLKPVRQPVTDAGTMPNLKWSFSDSHLRLEEGGWARQATIRELPIAKEIAGVNMRLDLGAIRELHWHKEAEWSFVLSGKVRVTSVDQHRKTFVDDVGVGGLWYFPAGVPHSIQGLDPSGSEFLLIFDDGDFDENKTFLLTDILAHIPKEVIAKNFGVDESALAKIPKHELYIFRGKVPGPLAADQIPGAGRVPEWFSHQMLLQEPLISKHGEIRITDSNNFPVSKRIAAALVEIKPGGMRELHWHSNADEWQYYISGRGRMTVFNAVSQARTFDYQAGDVGYVPRFMPHYVENTGTNTLRFLEIFRSDHFEENSLAQWLALTPHELVIAHLKIDESMLSKIPPHDEPIVPS</sequence>
<dbReference type="CDD" id="cd20305">
    <property type="entry name" value="cupin_OxDC_C"/>
    <property type="match status" value="1"/>
</dbReference>
<dbReference type="InterPro" id="IPR051610">
    <property type="entry name" value="GPI/OXD"/>
</dbReference>
<dbReference type="PANTHER" id="PTHR35848:SF9">
    <property type="entry name" value="SLL1358 PROTEIN"/>
    <property type="match status" value="1"/>
</dbReference>
<reference evidence="3" key="1">
    <citation type="submission" date="2018-10" db="EMBL/GenBank/DDBJ databases">
        <title>Hidden diversity of soil giant viruses.</title>
        <authorList>
            <person name="Schulz F."/>
            <person name="Alteio L."/>
            <person name="Goudeau D."/>
            <person name="Ryan E.M."/>
            <person name="Malmstrom R.R."/>
            <person name="Blanchard J."/>
            <person name="Woyke T."/>
        </authorList>
    </citation>
    <scope>NUCLEOTIDE SEQUENCE</scope>
    <source>
        <strain evidence="3">HAV1</strain>
    </source>
</reference>
<dbReference type="InterPro" id="IPR006045">
    <property type="entry name" value="Cupin_1"/>
</dbReference>
<dbReference type="Gene3D" id="2.60.120.10">
    <property type="entry name" value="Jelly Rolls"/>
    <property type="match status" value="2"/>
</dbReference>
<dbReference type="InterPro" id="IPR011051">
    <property type="entry name" value="RmlC_Cupin_sf"/>
</dbReference>
<keyword evidence="1" id="KW-0479">Metal-binding</keyword>
<dbReference type="SMART" id="SM00835">
    <property type="entry name" value="Cupin_1"/>
    <property type="match status" value="2"/>
</dbReference>
<dbReference type="NCBIfam" id="TIGR03404">
    <property type="entry name" value="bicupin_oxalic"/>
    <property type="match status" value="1"/>
</dbReference>
<proteinExistence type="predicted"/>
<organism evidence="3">
    <name type="scientific">Harvfovirus sp</name>
    <dbReference type="NCBI Taxonomy" id="2487768"/>
    <lineage>
        <taxon>Viruses</taxon>
        <taxon>Varidnaviria</taxon>
        <taxon>Bamfordvirae</taxon>
        <taxon>Nucleocytoviricota</taxon>
        <taxon>Megaviricetes</taxon>
        <taxon>Imitervirales</taxon>
        <taxon>Mimiviridae</taxon>
        <taxon>Klosneuvirinae</taxon>
    </lineage>
</organism>
<gene>
    <name evidence="3" type="ORF">Harvfovirus48_8</name>
</gene>
<dbReference type="CDD" id="cd20304">
    <property type="entry name" value="cupin_OxDC_N"/>
    <property type="match status" value="1"/>
</dbReference>
<dbReference type="InterPro" id="IPR014710">
    <property type="entry name" value="RmlC-like_jellyroll"/>
</dbReference>
<dbReference type="Pfam" id="PF00190">
    <property type="entry name" value="Cupin_1"/>
    <property type="match status" value="2"/>
</dbReference>
<feature type="domain" description="Cupin type-1" evidence="2">
    <location>
        <begin position="208"/>
        <end position="349"/>
    </location>
</feature>
<dbReference type="GO" id="GO:0033609">
    <property type="term" value="P:oxalate metabolic process"/>
    <property type="evidence" value="ECO:0007669"/>
    <property type="project" value="InterPro"/>
</dbReference>
<dbReference type="EMBL" id="MK072290">
    <property type="protein sequence ID" value="AYV81646.1"/>
    <property type="molecule type" value="Genomic_DNA"/>
</dbReference>
<dbReference type="InterPro" id="IPR017774">
    <property type="entry name" value="Bicupin_oxalate_deCO2ase/Oxase"/>
</dbReference>
<protein>
    <submittedName>
        <fullName evidence="3">Cupin domain-containing protein</fullName>
    </submittedName>
</protein>
<dbReference type="SUPFAM" id="SSF51182">
    <property type="entry name" value="RmlC-like cupins"/>
    <property type="match status" value="1"/>
</dbReference>
<feature type="domain" description="Cupin type-1" evidence="2">
    <location>
        <begin position="35"/>
        <end position="173"/>
    </location>
</feature>